<protein>
    <submittedName>
        <fullName evidence="2">Membrane protein YfhO</fullName>
    </submittedName>
</protein>
<sequence length="845" mass="94046">MQQQEGFKKYLPHLLVLIIFAVLSCAFCYPAFQGNTISQHDMFTWLYASQESREFYKQTGENAMWANNMFGGMPQILIDYYPQTSWVNKLNQIIQFYTHGQVPNPATFFFLAMVSFYILMCTMRVNRWLGAIGAIAFAFSSYNPIIVSAGHTTKMLDIAYLPAIIAGVLIAYRGKYLQGAALSGLFLAFFIDTGHYQIVYYGLLLIVILVVGILVNAIRQGKLKQWFIASIVLALSAGFAFAASSARFIQISEYNKYSSRGGSELNGPQKGSGGLDREYAFRWSIGMGEALCTLVPDLYGGSMSEDIGEDSHFGQKLSQLGAPQQQVAQITQHAPLYWGPQQETGNMSGSVYFGAVICLLFVLALLVIRNPLKWWLTGACAFFFFLAMGKNFPAFNYFMFDHFPYYNKFRTPSMALAIPSIIFPILAIWALRDIFTDKISREELWKKVRLSVMITGGLCLLILIATQTSMEYKGVLDGQLAQQFGQAGPELFKALIQDRASAASSDALRSLVFVLLGGAVLWAYAKNKLNKQMAIGALGLLIAADLIPVAHRYLNEKNFVDNDTYAMQFEPNAADLQIKQDKDLYYRVYDLTSSPFNDSRASYFHKSIGGYHGAKMQIYQDLIENQIGRYNSAVLNMLNTKYFIVPGDKGAPMVQANPGALGNAWFVSEVKWVNTAREEMDALNAPSLGNPADTAIKDAFNPVQTAVLRNTFKNEMGNYTFGKDATAHIALTKYGPRRMSFESNNSQNGLAVFSDIYYPAGWHATIDGKETPIMRTDYVLRAIKVPAGKHAIEFYFDPPLFASAERTALIGNILLALLIVGALYLTFRKSGQPAFPVDKNAPQVK</sequence>
<feature type="transmembrane region" description="Helical" evidence="1">
    <location>
        <begin position="452"/>
        <end position="470"/>
    </location>
</feature>
<dbReference type="AlphaFoldDB" id="A0A2P8DBE9"/>
<feature type="transmembrane region" description="Helical" evidence="1">
    <location>
        <begin position="226"/>
        <end position="249"/>
    </location>
</feature>
<name>A0A2P8DBE9_9BACT</name>
<keyword evidence="3" id="KW-1185">Reference proteome</keyword>
<feature type="transmembrane region" description="Helical" evidence="1">
    <location>
        <begin position="413"/>
        <end position="431"/>
    </location>
</feature>
<feature type="transmembrane region" description="Helical" evidence="1">
    <location>
        <begin position="155"/>
        <end position="171"/>
    </location>
</feature>
<dbReference type="OrthoDB" id="9772884at2"/>
<feature type="transmembrane region" description="Helical" evidence="1">
    <location>
        <begin position="507"/>
        <end position="525"/>
    </location>
</feature>
<keyword evidence="1" id="KW-1133">Transmembrane helix</keyword>
<dbReference type="RefSeq" id="WP_106521199.1">
    <property type="nucleotide sequence ID" value="NZ_PYGD01000001.1"/>
</dbReference>
<dbReference type="PANTHER" id="PTHR38454">
    <property type="entry name" value="INTEGRAL MEMBRANE PROTEIN-RELATED"/>
    <property type="match status" value="1"/>
</dbReference>
<organism evidence="2 3">
    <name type="scientific">Taibaiella chishuiensis</name>
    <dbReference type="NCBI Taxonomy" id="1434707"/>
    <lineage>
        <taxon>Bacteria</taxon>
        <taxon>Pseudomonadati</taxon>
        <taxon>Bacteroidota</taxon>
        <taxon>Chitinophagia</taxon>
        <taxon>Chitinophagales</taxon>
        <taxon>Chitinophagaceae</taxon>
        <taxon>Taibaiella</taxon>
    </lineage>
</organism>
<feature type="transmembrane region" description="Helical" evidence="1">
    <location>
        <begin position="198"/>
        <end position="219"/>
    </location>
</feature>
<evidence type="ECO:0000313" key="3">
    <source>
        <dbReference type="Proteomes" id="UP000240572"/>
    </source>
</evidence>
<dbReference type="Pfam" id="PF09586">
    <property type="entry name" value="YfhO"/>
    <property type="match status" value="1"/>
</dbReference>
<feature type="transmembrane region" description="Helical" evidence="1">
    <location>
        <begin position="128"/>
        <end position="149"/>
    </location>
</feature>
<dbReference type="Proteomes" id="UP000240572">
    <property type="component" value="Unassembled WGS sequence"/>
</dbReference>
<comment type="caution">
    <text evidence="2">The sequence shown here is derived from an EMBL/GenBank/DDBJ whole genome shotgun (WGS) entry which is preliminary data.</text>
</comment>
<keyword evidence="1" id="KW-0812">Transmembrane</keyword>
<evidence type="ECO:0000256" key="1">
    <source>
        <dbReference type="SAM" id="Phobius"/>
    </source>
</evidence>
<keyword evidence="1" id="KW-0472">Membrane</keyword>
<evidence type="ECO:0000313" key="2">
    <source>
        <dbReference type="EMBL" id="PSK94497.1"/>
    </source>
</evidence>
<feature type="transmembrane region" description="Helical" evidence="1">
    <location>
        <begin position="350"/>
        <end position="368"/>
    </location>
</feature>
<accession>A0A2P8DBE9</accession>
<feature type="transmembrane region" description="Helical" evidence="1">
    <location>
        <begin position="375"/>
        <end position="393"/>
    </location>
</feature>
<gene>
    <name evidence="2" type="ORF">B0I18_101653</name>
</gene>
<reference evidence="2 3" key="1">
    <citation type="submission" date="2018-03" db="EMBL/GenBank/DDBJ databases">
        <title>Genomic Encyclopedia of Type Strains, Phase III (KMG-III): the genomes of soil and plant-associated and newly described type strains.</title>
        <authorList>
            <person name="Whitman W."/>
        </authorList>
    </citation>
    <scope>NUCLEOTIDE SEQUENCE [LARGE SCALE GENOMIC DNA]</scope>
    <source>
        <strain evidence="2 3">CGMCC 1.12700</strain>
    </source>
</reference>
<feature type="transmembrane region" description="Helical" evidence="1">
    <location>
        <begin position="808"/>
        <end position="827"/>
    </location>
</feature>
<feature type="transmembrane region" description="Helical" evidence="1">
    <location>
        <begin position="12"/>
        <end position="32"/>
    </location>
</feature>
<dbReference type="PANTHER" id="PTHR38454:SF1">
    <property type="entry name" value="INTEGRAL MEMBRANE PROTEIN"/>
    <property type="match status" value="1"/>
</dbReference>
<feature type="transmembrane region" description="Helical" evidence="1">
    <location>
        <begin position="105"/>
        <end position="121"/>
    </location>
</feature>
<proteinExistence type="predicted"/>
<dbReference type="InterPro" id="IPR018580">
    <property type="entry name" value="Uncharacterised_YfhO"/>
</dbReference>
<dbReference type="EMBL" id="PYGD01000001">
    <property type="protein sequence ID" value="PSK94497.1"/>
    <property type="molecule type" value="Genomic_DNA"/>
</dbReference>